<evidence type="ECO:0000313" key="1">
    <source>
        <dbReference type="EMBL" id="CUK06276.1"/>
    </source>
</evidence>
<dbReference type="InterPro" id="IPR012863">
    <property type="entry name" value="DUF1636"/>
</dbReference>
<sequence>MDPIRLLICSSCAGPRDAEAEKQAVDTALTQAGLNDRVEVTDHACFSGCAKPTALALQAAGRASYVFSGVNVVSDAEDIAATCKAYLDSPAGWIEDARPCGRLRMCLRARIPAL</sequence>
<keyword evidence="2" id="KW-1185">Reference proteome</keyword>
<accession>A0A0P1ID49</accession>
<organism evidence="1 2">
    <name type="scientific">Ruegeria denitrificans</name>
    <dbReference type="NCBI Taxonomy" id="1715692"/>
    <lineage>
        <taxon>Bacteria</taxon>
        <taxon>Pseudomonadati</taxon>
        <taxon>Pseudomonadota</taxon>
        <taxon>Alphaproteobacteria</taxon>
        <taxon>Rhodobacterales</taxon>
        <taxon>Roseobacteraceae</taxon>
        <taxon>Ruegeria</taxon>
    </lineage>
</organism>
<dbReference type="Proteomes" id="UP000051260">
    <property type="component" value="Unassembled WGS sequence"/>
</dbReference>
<evidence type="ECO:0000313" key="2">
    <source>
        <dbReference type="Proteomes" id="UP000051260"/>
    </source>
</evidence>
<dbReference type="Pfam" id="PF07845">
    <property type="entry name" value="DUF1636"/>
    <property type="match status" value="1"/>
</dbReference>
<reference evidence="2" key="1">
    <citation type="submission" date="2015-09" db="EMBL/GenBank/DDBJ databases">
        <authorList>
            <person name="Rodrigo-Torres L."/>
            <person name="Arahal D.R."/>
        </authorList>
    </citation>
    <scope>NUCLEOTIDE SEQUENCE [LARGE SCALE GENOMIC DNA]</scope>
    <source>
        <strain evidence="2">CECT 5091</strain>
    </source>
</reference>
<dbReference type="RefSeq" id="WP_058282499.1">
    <property type="nucleotide sequence ID" value="NZ_CYUD01000008.1"/>
</dbReference>
<name>A0A0P1ID49_9RHOB</name>
<dbReference type="EMBL" id="CYUD01000008">
    <property type="protein sequence ID" value="CUK06276.1"/>
    <property type="molecule type" value="Genomic_DNA"/>
</dbReference>
<dbReference type="STRING" id="1715692.RUE5091_02822"/>
<dbReference type="AlphaFoldDB" id="A0A0P1ID49"/>
<proteinExistence type="predicted"/>
<gene>
    <name evidence="1" type="ORF">RUE5091_02822</name>
</gene>
<protein>
    <submittedName>
        <fullName evidence="1">Putative metal-binding protein</fullName>
    </submittedName>
</protein>